<dbReference type="Proteomes" id="UP001147747">
    <property type="component" value="Unassembled WGS sequence"/>
</dbReference>
<dbReference type="OrthoDB" id="4225980at2759"/>
<feature type="compositionally biased region" description="Acidic residues" evidence="1">
    <location>
        <begin position="37"/>
        <end position="47"/>
    </location>
</feature>
<dbReference type="AlphaFoldDB" id="A0A9W9W1Y4"/>
<evidence type="ECO:0000313" key="3">
    <source>
        <dbReference type="Proteomes" id="UP001147747"/>
    </source>
</evidence>
<sequence length="239" mass="26319">MAAPPSTPPQSDPPTPNANDSPNSLSSAGSGSIDPTLLDEEENPLEEGIVDNIVAPSSQQHAISGPGPGYNALKTHQGQLCSGMAVGSSHTWKYEPGTWKETKEEPDRWRIDYQTKKLRARNAPKGSGAPVGTEYHWLIVGHQHVRKLDANSYETHLTGSKYKLAHKSVSSTSWSIPTVRAQRDREVELLQDAQRRVYGLPPVLASEKVQVEEHREKGQLSLDSLFKNRLPGRKRHLGL</sequence>
<protein>
    <submittedName>
        <fullName evidence="2">Uncharacterized protein</fullName>
    </submittedName>
</protein>
<evidence type="ECO:0000256" key="1">
    <source>
        <dbReference type="SAM" id="MobiDB-lite"/>
    </source>
</evidence>
<gene>
    <name evidence="2" type="ORF">N7509_005114</name>
</gene>
<feature type="compositionally biased region" description="Pro residues" evidence="1">
    <location>
        <begin position="1"/>
        <end position="16"/>
    </location>
</feature>
<accession>A0A9W9W1Y4</accession>
<reference evidence="2" key="1">
    <citation type="submission" date="2022-12" db="EMBL/GenBank/DDBJ databases">
        <authorList>
            <person name="Petersen C."/>
        </authorList>
    </citation>
    <scope>NUCLEOTIDE SEQUENCE</scope>
    <source>
        <strain evidence="2">IBT 29677</strain>
    </source>
</reference>
<comment type="caution">
    <text evidence="2">The sequence shown here is derived from an EMBL/GenBank/DDBJ whole genome shotgun (WGS) entry which is preliminary data.</text>
</comment>
<dbReference type="GeneID" id="81368731"/>
<feature type="compositionally biased region" description="Low complexity" evidence="1">
    <location>
        <begin position="19"/>
        <end position="35"/>
    </location>
</feature>
<name>A0A9W9W1Y4_9EURO</name>
<reference evidence="2" key="2">
    <citation type="journal article" date="2023" name="IMA Fungus">
        <title>Comparative genomic study of the Penicillium genus elucidates a diverse pangenome and 15 lateral gene transfer events.</title>
        <authorList>
            <person name="Petersen C."/>
            <person name="Sorensen T."/>
            <person name="Nielsen M.R."/>
            <person name="Sondergaard T.E."/>
            <person name="Sorensen J.L."/>
            <person name="Fitzpatrick D.A."/>
            <person name="Frisvad J.C."/>
            <person name="Nielsen K.L."/>
        </authorList>
    </citation>
    <scope>NUCLEOTIDE SEQUENCE</scope>
    <source>
        <strain evidence="2">IBT 29677</strain>
    </source>
</reference>
<dbReference type="EMBL" id="JAPZBU010000006">
    <property type="protein sequence ID" value="KAJ5397001.1"/>
    <property type="molecule type" value="Genomic_DNA"/>
</dbReference>
<keyword evidence="3" id="KW-1185">Reference proteome</keyword>
<dbReference type="RefSeq" id="XP_056489053.1">
    <property type="nucleotide sequence ID" value="XM_056629751.1"/>
</dbReference>
<evidence type="ECO:0000313" key="2">
    <source>
        <dbReference type="EMBL" id="KAJ5397001.1"/>
    </source>
</evidence>
<organism evidence="2 3">
    <name type="scientific">Penicillium cosmopolitanum</name>
    <dbReference type="NCBI Taxonomy" id="1131564"/>
    <lineage>
        <taxon>Eukaryota</taxon>
        <taxon>Fungi</taxon>
        <taxon>Dikarya</taxon>
        <taxon>Ascomycota</taxon>
        <taxon>Pezizomycotina</taxon>
        <taxon>Eurotiomycetes</taxon>
        <taxon>Eurotiomycetidae</taxon>
        <taxon>Eurotiales</taxon>
        <taxon>Aspergillaceae</taxon>
        <taxon>Penicillium</taxon>
    </lineage>
</organism>
<feature type="region of interest" description="Disordered" evidence="1">
    <location>
        <begin position="1"/>
        <end position="47"/>
    </location>
</feature>
<proteinExistence type="predicted"/>